<evidence type="ECO:0000256" key="2">
    <source>
        <dbReference type="ARBA" id="ARBA00004370"/>
    </source>
</evidence>
<gene>
    <name evidence="15" type="ORF">IAR63_03540</name>
</gene>
<evidence type="ECO:0000256" key="11">
    <source>
        <dbReference type="ARBA" id="ARBA00055745"/>
    </source>
</evidence>
<evidence type="ECO:0000256" key="1">
    <source>
        <dbReference type="ARBA" id="ARBA00000085"/>
    </source>
</evidence>
<evidence type="ECO:0000259" key="14">
    <source>
        <dbReference type="PROSITE" id="PS50839"/>
    </source>
</evidence>
<evidence type="ECO:0000256" key="8">
    <source>
        <dbReference type="ARBA" id="ARBA00022989"/>
    </source>
</evidence>
<dbReference type="Pfam" id="PF00512">
    <property type="entry name" value="HisKA"/>
    <property type="match status" value="1"/>
</dbReference>
<dbReference type="InterPro" id="IPR036097">
    <property type="entry name" value="HisK_dim/P_sf"/>
</dbReference>
<keyword evidence="10 12" id="KW-0472">Membrane</keyword>
<dbReference type="SUPFAM" id="SSF55874">
    <property type="entry name" value="ATPase domain of HSP90 chaperone/DNA topoisomerase II/histidine kinase"/>
    <property type="match status" value="1"/>
</dbReference>
<dbReference type="InterPro" id="IPR003594">
    <property type="entry name" value="HATPase_dom"/>
</dbReference>
<keyword evidence="9" id="KW-0902">Two-component regulatory system</keyword>
<feature type="domain" description="Histidine kinase" evidence="13">
    <location>
        <begin position="367"/>
        <end position="581"/>
    </location>
</feature>
<feature type="domain" description="CHASE" evidence="14">
    <location>
        <begin position="75"/>
        <end position="244"/>
    </location>
</feature>
<keyword evidence="6 12" id="KW-0812">Transmembrane</keyword>
<dbReference type="GO" id="GO:0016020">
    <property type="term" value="C:membrane"/>
    <property type="evidence" value="ECO:0007669"/>
    <property type="project" value="UniProtKB-SubCell"/>
</dbReference>
<keyword evidence="7" id="KW-0418">Kinase</keyword>
<dbReference type="PROSITE" id="PS50839">
    <property type="entry name" value="CHASE"/>
    <property type="match status" value="1"/>
</dbReference>
<keyword evidence="16" id="KW-1185">Reference proteome</keyword>
<evidence type="ECO:0000256" key="7">
    <source>
        <dbReference type="ARBA" id="ARBA00022777"/>
    </source>
</evidence>
<dbReference type="Proteomes" id="UP000516013">
    <property type="component" value="Chromosome"/>
</dbReference>
<dbReference type="PANTHER" id="PTHR43711">
    <property type="entry name" value="TWO-COMPONENT HISTIDINE KINASE"/>
    <property type="match status" value="1"/>
</dbReference>
<dbReference type="InterPro" id="IPR006189">
    <property type="entry name" value="CHASE_dom"/>
</dbReference>
<evidence type="ECO:0000256" key="9">
    <source>
        <dbReference type="ARBA" id="ARBA00023012"/>
    </source>
</evidence>
<dbReference type="Gene3D" id="1.10.287.130">
    <property type="match status" value="1"/>
</dbReference>
<name>A0A7H0F290_9CYAN</name>
<dbReference type="InterPro" id="IPR003661">
    <property type="entry name" value="HisK_dim/P_dom"/>
</dbReference>
<evidence type="ECO:0000256" key="5">
    <source>
        <dbReference type="ARBA" id="ARBA00022679"/>
    </source>
</evidence>
<dbReference type="EC" id="2.7.13.3" evidence="3"/>
<keyword evidence="4" id="KW-0597">Phosphoprotein</keyword>
<proteinExistence type="predicted"/>
<dbReference type="EMBL" id="CP060822">
    <property type="protein sequence ID" value="QNP30156.1"/>
    <property type="molecule type" value="Genomic_DNA"/>
</dbReference>
<protein>
    <recommendedName>
        <fullName evidence="3">histidine kinase</fullName>
        <ecNumber evidence="3">2.7.13.3</ecNumber>
    </recommendedName>
</protein>
<dbReference type="Pfam" id="PF02518">
    <property type="entry name" value="HATPase_c"/>
    <property type="match status" value="1"/>
</dbReference>
<dbReference type="GO" id="GO:0000155">
    <property type="term" value="F:phosphorelay sensor kinase activity"/>
    <property type="evidence" value="ECO:0007669"/>
    <property type="project" value="InterPro"/>
</dbReference>
<evidence type="ECO:0000256" key="10">
    <source>
        <dbReference type="ARBA" id="ARBA00023136"/>
    </source>
</evidence>
<keyword evidence="8 12" id="KW-1133">Transmembrane helix</keyword>
<dbReference type="FunFam" id="3.30.565.10:FF:000006">
    <property type="entry name" value="Sensor histidine kinase WalK"/>
    <property type="match status" value="1"/>
</dbReference>
<organism evidence="15 16">
    <name type="scientific">Cylindrospermopsis curvispora GIHE-G1</name>
    <dbReference type="NCBI Taxonomy" id="2666332"/>
    <lineage>
        <taxon>Bacteria</taxon>
        <taxon>Bacillati</taxon>
        <taxon>Cyanobacteriota</taxon>
        <taxon>Cyanophyceae</taxon>
        <taxon>Nostocales</taxon>
        <taxon>Aphanizomenonaceae</taxon>
        <taxon>Cylindrospermopsis</taxon>
    </lineage>
</organism>
<evidence type="ECO:0000256" key="4">
    <source>
        <dbReference type="ARBA" id="ARBA00022553"/>
    </source>
</evidence>
<dbReference type="InterPro" id="IPR042240">
    <property type="entry name" value="CHASE_sf"/>
</dbReference>
<dbReference type="RefSeq" id="WP_187706610.1">
    <property type="nucleotide sequence ID" value="NZ_CP060822.1"/>
</dbReference>
<dbReference type="PRINTS" id="PR00344">
    <property type="entry name" value="BCTRLSENSOR"/>
</dbReference>
<dbReference type="InterPro" id="IPR050736">
    <property type="entry name" value="Sensor_HK_Regulatory"/>
</dbReference>
<reference evidence="15 16" key="1">
    <citation type="submission" date="2020-08" db="EMBL/GenBank/DDBJ databases">
        <title>Complete genome sequence of Raphidiopsis curvispora isolated from drinking water reservoir in South Korea.</title>
        <authorList>
            <person name="Jeong J."/>
        </authorList>
    </citation>
    <scope>NUCLEOTIDE SEQUENCE [LARGE SCALE GENOMIC DNA]</scope>
    <source>
        <strain evidence="15 16">GIHE-G1</strain>
    </source>
</reference>
<dbReference type="InterPro" id="IPR005467">
    <property type="entry name" value="His_kinase_dom"/>
</dbReference>
<evidence type="ECO:0000256" key="3">
    <source>
        <dbReference type="ARBA" id="ARBA00012438"/>
    </source>
</evidence>
<accession>A0A7H0F290</accession>
<evidence type="ECO:0000256" key="6">
    <source>
        <dbReference type="ARBA" id="ARBA00022692"/>
    </source>
</evidence>
<feature type="transmembrane region" description="Helical" evidence="12">
    <location>
        <begin position="324"/>
        <end position="347"/>
    </location>
</feature>
<dbReference type="SMART" id="SM00387">
    <property type="entry name" value="HATPase_c"/>
    <property type="match status" value="1"/>
</dbReference>
<dbReference type="Gene3D" id="3.30.450.350">
    <property type="entry name" value="CHASE domain"/>
    <property type="match status" value="1"/>
</dbReference>
<comment type="catalytic activity">
    <reaction evidence="1">
        <text>ATP + protein L-histidine = ADP + protein N-phospho-L-histidine.</text>
        <dbReference type="EC" id="2.7.13.3"/>
    </reaction>
</comment>
<evidence type="ECO:0000313" key="15">
    <source>
        <dbReference type="EMBL" id="QNP30156.1"/>
    </source>
</evidence>
<dbReference type="Pfam" id="PF03924">
    <property type="entry name" value="CHASE"/>
    <property type="match status" value="1"/>
</dbReference>
<dbReference type="SMART" id="SM00388">
    <property type="entry name" value="HisKA"/>
    <property type="match status" value="1"/>
</dbReference>
<dbReference type="InterPro" id="IPR036890">
    <property type="entry name" value="HATPase_C_sf"/>
</dbReference>
<dbReference type="SMART" id="SM01079">
    <property type="entry name" value="CHASE"/>
    <property type="match status" value="1"/>
</dbReference>
<evidence type="ECO:0000256" key="12">
    <source>
        <dbReference type="SAM" id="Phobius"/>
    </source>
</evidence>
<dbReference type="KEGG" id="ccur:IAR63_03540"/>
<dbReference type="Gene3D" id="3.30.565.10">
    <property type="entry name" value="Histidine kinase-like ATPase, C-terminal domain"/>
    <property type="match status" value="1"/>
</dbReference>
<sequence>MVNNRLLIIVSVVGVSLSGLATLMISHWEKSNQQLRFQRQTENLTTALQRSLNRYIDIIGFLGDYYATHHYIQKDKKPIDRSSFHKFTHRSIQIYSGIQALEWAPLISHQERFSYEKQIQLEGYKNFRIRELNRQNQLVVAQKRPYYFPVTYVAPFQGNESAFGYDLNSHPTRKIAISQAIKTKQITTTGRIRLVQERRDQFGFLVFLPVDDPQSKEKMTLPIRGVLIGVFRLSDVVEESLKNLRYSINFIIQDQDAKSGEKFLGQYDATRKTVVNQSIPVTRNIYHYFLCSDPQICQKTLKIGQRKWRIEFSPSPDYPVEQPYTTFATLIIGCLITSSLVFFLYILNRDLEKTRSLSELRFRFFSMASHELRTPLSTILLSSESLQINYDRLTETQKQFNIQRINLTARQMSKQINDLLLLNRSEFQQLEFQPEIFNLKDFCQKIIGEIQLTTDHPIELEFSSKLTQVFLDKKLLRSILINLLDNAIKYSPGGIPVQMRITQEEQNIIWQIQDSGIGISPDDKPHIYKPFYRGSNVREIGGTGLGLAIVKACIQTHKGEWKIKSELGQGTLVMVKLPIFE</sequence>
<keyword evidence="5" id="KW-0808">Transferase</keyword>
<dbReference type="CDD" id="cd00082">
    <property type="entry name" value="HisKA"/>
    <property type="match status" value="1"/>
</dbReference>
<dbReference type="AlphaFoldDB" id="A0A7H0F290"/>
<dbReference type="PANTHER" id="PTHR43711:SF26">
    <property type="entry name" value="SENSOR HISTIDINE KINASE RCSC"/>
    <property type="match status" value="1"/>
</dbReference>
<dbReference type="CDD" id="cd00075">
    <property type="entry name" value="HATPase"/>
    <property type="match status" value="1"/>
</dbReference>
<comment type="subcellular location">
    <subcellularLocation>
        <location evidence="2">Membrane</location>
    </subcellularLocation>
</comment>
<dbReference type="SUPFAM" id="SSF47384">
    <property type="entry name" value="Homodimeric domain of signal transducing histidine kinase"/>
    <property type="match status" value="1"/>
</dbReference>
<comment type="function">
    <text evidence="11">Photoreceptor which exists in two forms that are reversibly interconvertible by light: the R form that absorbs maximally in the red region of the spectrum and the FR form that absorbs maximally in the far-red region.</text>
</comment>
<dbReference type="InterPro" id="IPR004358">
    <property type="entry name" value="Sig_transdc_His_kin-like_C"/>
</dbReference>
<evidence type="ECO:0000259" key="13">
    <source>
        <dbReference type="PROSITE" id="PS50109"/>
    </source>
</evidence>
<evidence type="ECO:0000313" key="16">
    <source>
        <dbReference type="Proteomes" id="UP000516013"/>
    </source>
</evidence>
<dbReference type="PROSITE" id="PS50109">
    <property type="entry name" value="HIS_KIN"/>
    <property type="match status" value="1"/>
</dbReference>